<dbReference type="EMBL" id="KQ971347">
    <property type="protein sequence ID" value="EFA04930.2"/>
    <property type="molecule type" value="Genomic_DNA"/>
</dbReference>
<accession>D2A6F1</accession>
<dbReference type="FunCoup" id="D2A6F1">
    <property type="interactions" value="384"/>
</dbReference>
<feature type="coiled-coil region" evidence="4">
    <location>
        <begin position="405"/>
        <end position="490"/>
    </location>
</feature>
<dbReference type="PANTHER" id="PTHR31183">
    <property type="entry name" value="TRICHOPLEIN KERATIN FILAMENT-BINDING PROTEIN FAMILY MEMBER"/>
    <property type="match status" value="1"/>
</dbReference>
<protein>
    <recommendedName>
        <fullName evidence="7">Trichoplein keratin filament-binding protein</fullName>
    </recommendedName>
</protein>
<dbReference type="STRING" id="7070.D2A6F1"/>
<keyword evidence="3" id="KW-0206">Cytoskeleton</keyword>
<sequence>MARRPPPSHRIRVENEMIRRREKEFCHDRLWNGQRRYYEDFERKNTKYDEWTSPRYYENQQKLMEKTKKEREHEENLERRRAKLKKLLYDEEKLQEAELQIRKVRNMTSVRSPRPNEIPTEILKELNNGLKLEEEERRRHQAELKLYHQWRSSNPFLNHYERMQASRDLKLSWLDQQIENRMKKEKEEEECRKLLKEREKIMKEEQEKFDQEQKRLQLKKEELKASLEQQIDEMRLKTQISEDLKRKEDEERRKKAELDEIALKRIEEEKKRLERECALDNIKQHKLKLKKKAEDVVKTLDEERYLIMKLKELEIAERLEDEMKKIEVKAALDQFLALNEEQKKLEKIRQKNLDFLFDSEAKTMYEQQEKFWKEEEASRAKLLKDVIDTIQGQIQSNIEKNRRRQLEVIQEREEMLKKIEEHNQEMARLKEEEETKKRKMMSMLKNDLEMKNLKKKAKENAELRRIDEELERVRKEEERLKQEILNIQRRQGPIKSTRSKSFFC</sequence>
<dbReference type="GO" id="GO:0006915">
    <property type="term" value="P:apoptotic process"/>
    <property type="evidence" value="ECO:0000318"/>
    <property type="project" value="GO_Central"/>
</dbReference>
<keyword evidence="2" id="KW-0963">Cytoplasm</keyword>
<gene>
    <name evidence="5" type="primary">AUGUSTUS-3.0.2_14996</name>
    <name evidence="5" type="ORF">TcasGA2_TC014996</name>
</gene>
<dbReference type="Proteomes" id="UP000007266">
    <property type="component" value="Linkage group 6"/>
</dbReference>
<dbReference type="PANTHER" id="PTHR31183:SF2">
    <property type="entry name" value="TRICHOPLEIN KERATIN FILAMENT-BINDING PROTEIN"/>
    <property type="match status" value="1"/>
</dbReference>
<reference evidence="5 6" key="1">
    <citation type="journal article" date="2008" name="Nature">
        <title>The genome of the model beetle and pest Tribolium castaneum.</title>
        <authorList>
            <consortium name="Tribolium Genome Sequencing Consortium"/>
            <person name="Richards S."/>
            <person name="Gibbs R.A."/>
            <person name="Weinstock G.M."/>
            <person name="Brown S.J."/>
            <person name="Denell R."/>
            <person name="Beeman R.W."/>
            <person name="Gibbs R."/>
            <person name="Beeman R.W."/>
            <person name="Brown S.J."/>
            <person name="Bucher G."/>
            <person name="Friedrich M."/>
            <person name="Grimmelikhuijzen C.J."/>
            <person name="Klingler M."/>
            <person name="Lorenzen M."/>
            <person name="Richards S."/>
            <person name="Roth S."/>
            <person name="Schroder R."/>
            <person name="Tautz D."/>
            <person name="Zdobnov E.M."/>
            <person name="Muzny D."/>
            <person name="Gibbs R.A."/>
            <person name="Weinstock G.M."/>
            <person name="Attaway T."/>
            <person name="Bell S."/>
            <person name="Buhay C.J."/>
            <person name="Chandrabose M.N."/>
            <person name="Chavez D."/>
            <person name="Clerk-Blankenburg K.P."/>
            <person name="Cree A."/>
            <person name="Dao M."/>
            <person name="Davis C."/>
            <person name="Chacko J."/>
            <person name="Dinh H."/>
            <person name="Dugan-Rocha S."/>
            <person name="Fowler G."/>
            <person name="Garner T.T."/>
            <person name="Garnes J."/>
            <person name="Gnirke A."/>
            <person name="Hawes A."/>
            <person name="Hernandez J."/>
            <person name="Hines S."/>
            <person name="Holder M."/>
            <person name="Hume J."/>
            <person name="Jhangiani S.N."/>
            <person name="Joshi V."/>
            <person name="Khan Z.M."/>
            <person name="Jackson L."/>
            <person name="Kovar C."/>
            <person name="Kowis A."/>
            <person name="Lee S."/>
            <person name="Lewis L.R."/>
            <person name="Margolis J."/>
            <person name="Morgan M."/>
            <person name="Nazareth L.V."/>
            <person name="Nguyen N."/>
            <person name="Okwuonu G."/>
            <person name="Parker D."/>
            <person name="Richards S."/>
            <person name="Ruiz S.J."/>
            <person name="Santibanez J."/>
            <person name="Savard J."/>
            <person name="Scherer S.E."/>
            <person name="Schneider B."/>
            <person name="Sodergren E."/>
            <person name="Tautz D."/>
            <person name="Vattahil S."/>
            <person name="Villasana D."/>
            <person name="White C.S."/>
            <person name="Wright R."/>
            <person name="Park Y."/>
            <person name="Beeman R.W."/>
            <person name="Lord J."/>
            <person name="Oppert B."/>
            <person name="Lorenzen M."/>
            <person name="Brown S."/>
            <person name="Wang L."/>
            <person name="Savard J."/>
            <person name="Tautz D."/>
            <person name="Richards S."/>
            <person name="Weinstock G."/>
            <person name="Gibbs R.A."/>
            <person name="Liu Y."/>
            <person name="Worley K."/>
            <person name="Weinstock G."/>
            <person name="Elsik C.G."/>
            <person name="Reese J.T."/>
            <person name="Elhaik E."/>
            <person name="Landan G."/>
            <person name="Graur D."/>
            <person name="Arensburger P."/>
            <person name="Atkinson P."/>
            <person name="Beeman R.W."/>
            <person name="Beidler J."/>
            <person name="Brown S.J."/>
            <person name="Demuth J.P."/>
            <person name="Drury D.W."/>
            <person name="Du Y.Z."/>
            <person name="Fujiwara H."/>
            <person name="Lorenzen M."/>
            <person name="Maselli V."/>
            <person name="Osanai M."/>
            <person name="Park Y."/>
            <person name="Robertson H.M."/>
            <person name="Tu Z."/>
            <person name="Wang J.J."/>
            <person name="Wang S."/>
            <person name="Richards S."/>
            <person name="Song H."/>
            <person name="Zhang L."/>
            <person name="Sodergren E."/>
            <person name="Werner D."/>
            <person name="Stanke M."/>
            <person name="Morgenstern B."/>
            <person name="Solovyev V."/>
            <person name="Kosarev P."/>
            <person name="Brown G."/>
            <person name="Chen H.C."/>
            <person name="Ermolaeva O."/>
            <person name="Hlavina W."/>
            <person name="Kapustin Y."/>
            <person name="Kiryutin B."/>
            <person name="Kitts P."/>
            <person name="Maglott D."/>
            <person name="Pruitt K."/>
            <person name="Sapojnikov V."/>
            <person name="Souvorov A."/>
            <person name="Mackey A.J."/>
            <person name="Waterhouse R.M."/>
            <person name="Wyder S."/>
            <person name="Zdobnov E.M."/>
            <person name="Zdobnov E.M."/>
            <person name="Wyder S."/>
            <person name="Kriventseva E.V."/>
            <person name="Kadowaki T."/>
            <person name="Bork P."/>
            <person name="Aranda M."/>
            <person name="Bao R."/>
            <person name="Beermann A."/>
            <person name="Berns N."/>
            <person name="Bolognesi R."/>
            <person name="Bonneton F."/>
            <person name="Bopp D."/>
            <person name="Brown S.J."/>
            <person name="Bucher G."/>
            <person name="Butts T."/>
            <person name="Chaumot A."/>
            <person name="Denell R.E."/>
            <person name="Ferrier D.E."/>
            <person name="Friedrich M."/>
            <person name="Gordon C.M."/>
            <person name="Jindra M."/>
            <person name="Klingler M."/>
            <person name="Lan Q."/>
            <person name="Lattorff H.M."/>
            <person name="Laudet V."/>
            <person name="von Levetsow C."/>
            <person name="Liu Z."/>
            <person name="Lutz R."/>
            <person name="Lynch J.A."/>
            <person name="da Fonseca R.N."/>
            <person name="Posnien N."/>
            <person name="Reuter R."/>
            <person name="Roth S."/>
            <person name="Savard J."/>
            <person name="Schinko J.B."/>
            <person name="Schmitt C."/>
            <person name="Schoppmeier M."/>
            <person name="Schroder R."/>
            <person name="Shippy T.D."/>
            <person name="Simonnet F."/>
            <person name="Marques-Souza H."/>
            <person name="Tautz D."/>
            <person name="Tomoyasu Y."/>
            <person name="Trauner J."/>
            <person name="Van der Zee M."/>
            <person name="Vervoort M."/>
            <person name="Wittkopp N."/>
            <person name="Wimmer E.A."/>
            <person name="Yang X."/>
            <person name="Jones A.K."/>
            <person name="Sattelle D.B."/>
            <person name="Ebert P.R."/>
            <person name="Nelson D."/>
            <person name="Scott J.G."/>
            <person name="Beeman R.W."/>
            <person name="Muthukrishnan S."/>
            <person name="Kramer K.J."/>
            <person name="Arakane Y."/>
            <person name="Beeman R.W."/>
            <person name="Zhu Q."/>
            <person name="Hogenkamp D."/>
            <person name="Dixit R."/>
            <person name="Oppert B."/>
            <person name="Jiang H."/>
            <person name="Zou Z."/>
            <person name="Marshall J."/>
            <person name="Elpidina E."/>
            <person name="Vinokurov K."/>
            <person name="Oppert C."/>
            <person name="Zou Z."/>
            <person name="Evans J."/>
            <person name="Lu Z."/>
            <person name="Zhao P."/>
            <person name="Sumathipala N."/>
            <person name="Altincicek B."/>
            <person name="Vilcinskas A."/>
            <person name="Williams M."/>
            <person name="Hultmark D."/>
            <person name="Hetru C."/>
            <person name="Jiang H."/>
            <person name="Grimmelikhuijzen C.J."/>
            <person name="Hauser F."/>
            <person name="Cazzamali G."/>
            <person name="Williamson M."/>
            <person name="Park Y."/>
            <person name="Li B."/>
            <person name="Tanaka Y."/>
            <person name="Predel R."/>
            <person name="Neupert S."/>
            <person name="Schachtner J."/>
            <person name="Verleyen P."/>
            <person name="Raible F."/>
            <person name="Bork P."/>
            <person name="Friedrich M."/>
            <person name="Walden K.K."/>
            <person name="Robertson H.M."/>
            <person name="Angeli S."/>
            <person name="Foret S."/>
            <person name="Bucher G."/>
            <person name="Schuetz S."/>
            <person name="Maleszka R."/>
            <person name="Wimmer E.A."/>
            <person name="Beeman R.W."/>
            <person name="Lorenzen M."/>
            <person name="Tomoyasu Y."/>
            <person name="Miller S.C."/>
            <person name="Grossmann D."/>
            <person name="Bucher G."/>
        </authorList>
    </citation>
    <scope>NUCLEOTIDE SEQUENCE [LARGE SCALE GENOMIC DNA]</scope>
    <source>
        <strain evidence="5 6">Georgia GA2</strain>
    </source>
</reference>
<keyword evidence="4" id="KW-0175">Coiled coil</keyword>
<dbReference type="InParanoid" id="D2A6F1"/>
<feature type="coiled-coil region" evidence="4">
    <location>
        <begin position="57"/>
        <end position="94"/>
    </location>
</feature>
<dbReference type="InterPro" id="IPR043596">
    <property type="entry name" value="CFAP53/TCHP"/>
</dbReference>
<evidence type="ECO:0008006" key="7">
    <source>
        <dbReference type="Google" id="ProtNLM"/>
    </source>
</evidence>
<dbReference type="eggNOG" id="ENOG502QVSH">
    <property type="taxonomic scope" value="Eukaryota"/>
</dbReference>
<evidence type="ECO:0000256" key="4">
    <source>
        <dbReference type="SAM" id="Coils"/>
    </source>
</evidence>
<dbReference type="OMA" id="MSGRLNQ"/>
<comment type="subcellular location">
    <subcellularLocation>
        <location evidence="1">Cytoplasm</location>
        <location evidence="1">Cytoskeleton</location>
    </subcellularLocation>
</comment>
<evidence type="ECO:0000256" key="1">
    <source>
        <dbReference type="ARBA" id="ARBA00004245"/>
    </source>
</evidence>
<dbReference type="GO" id="GO:0045095">
    <property type="term" value="C:keratin filament"/>
    <property type="evidence" value="ECO:0000318"/>
    <property type="project" value="GO_Central"/>
</dbReference>
<proteinExistence type="predicted"/>
<evidence type="ECO:0000256" key="2">
    <source>
        <dbReference type="ARBA" id="ARBA00022490"/>
    </source>
</evidence>
<keyword evidence="6" id="KW-1185">Reference proteome</keyword>
<dbReference type="OrthoDB" id="6431598at2759"/>
<name>D2A6F1_TRICA</name>
<dbReference type="HOGENOM" id="CLU_528135_0_0_1"/>
<evidence type="ECO:0000256" key="3">
    <source>
        <dbReference type="ARBA" id="ARBA00023212"/>
    </source>
</evidence>
<dbReference type="KEGG" id="tca:657971"/>
<feature type="coiled-coil region" evidence="4">
    <location>
        <begin position="184"/>
        <end position="283"/>
    </location>
</feature>
<evidence type="ECO:0000313" key="6">
    <source>
        <dbReference type="Proteomes" id="UP000007266"/>
    </source>
</evidence>
<evidence type="ECO:0000313" key="5">
    <source>
        <dbReference type="EMBL" id="EFA04930.2"/>
    </source>
</evidence>
<organism evidence="5 6">
    <name type="scientific">Tribolium castaneum</name>
    <name type="common">Red flour beetle</name>
    <dbReference type="NCBI Taxonomy" id="7070"/>
    <lineage>
        <taxon>Eukaryota</taxon>
        <taxon>Metazoa</taxon>
        <taxon>Ecdysozoa</taxon>
        <taxon>Arthropoda</taxon>
        <taxon>Hexapoda</taxon>
        <taxon>Insecta</taxon>
        <taxon>Pterygota</taxon>
        <taxon>Neoptera</taxon>
        <taxon>Endopterygota</taxon>
        <taxon>Coleoptera</taxon>
        <taxon>Polyphaga</taxon>
        <taxon>Cucujiformia</taxon>
        <taxon>Tenebrionidae</taxon>
        <taxon>Tenebrionidae incertae sedis</taxon>
        <taxon>Tribolium</taxon>
    </lineage>
</organism>
<dbReference type="AlphaFoldDB" id="D2A6F1"/>
<reference evidence="5 6" key="2">
    <citation type="journal article" date="2010" name="Nucleic Acids Res.">
        <title>BeetleBase in 2010: revisions to provide comprehensive genomic information for Tribolium castaneum.</title>
        <authorList>
            <person name="Kim H.S."/>
            <person name="Murphy T."/>
            <person name="Xia J."/>
            <person name="Caragea D."/>
            <person name="Park Y."/>
            <person name="Beeman R.W."/>
            <person name="Lorenzen M.D."/>
            <person name="Butcher S."/>
            <person name="Manak J.R."/>
            <person name="Brown S.J."/>
        </authorList>
    </citation>
    <scope>GENOME REANNOTATION</scope>
    <source>
        <strain evidence="5 6">Georgia GA2</strain>
    </source>
</reference>